<dbReference type="EMBL" id="JAAGNN010000001">
    <property type="protein sequence ID" value="KAF4094057.1"/>
    <property type="molecule type" value="Genomic_DNA"/>
</dbReference>
<proteinExistence type="predicted"/>
<dbReference type="AlphaFoldDB" id="A0A7J6BHF5"/>
<name>A0A7J6BHF5_AMEME</name>
<dbReference type="Proteomes" id="UP000593565">
    <property type="component" value="Unassembled WGS sequence"/>
</dbReference>
<feature type="compositionally biased region" description="Polar residues" evidence="1">
    <location>
        <begin position="42"/>
        <end position="69"/>
    </location>
</feature>
<reference evidence="2 3" key="1">
    <citation type="submission" date="2020-02" db="EMBL/GenBank/DDBJ databases">
        <title>A chromosome-scale genome assembly of the black bullhead catfish (Ameiurus melas).</title>
        <authorList>
            <person name="Wen M."/>
            <person name="Zham M."/>
            <person name="Cabau C."/>
            <person name="Klopp C."/>
            <person name="Donnadieu C."/>
            <person name="Roques C."/>
            <person name="Bouchez O."/>
            <person name="Lampietro C."/>
            <person name="Jouanno E."/>
            <person name="Herpin A."/>
            <person name="Louis A."/>
            <person name="Berthelot C."/>
            <person name="Parey E."/>
            <person name="Roest-Crollius H."/>
            <person name="Braasch I."/>
            <person name="Postlethwait J."/>
            <person name="Robinson-Rechavi M."/>
            <person name="Echchiki A."/>
            <person name="Begum T."/>
            <person name="Montfort J."/>
            <person name="Schartl M."/>
            <person name="Bobe J."/>
            <person name="Guiguen Y."/>
        </authorList>
    </citation>
    <scope>NUCLEOTIDE SEQUENCE [LARGE SCALE GENOMIC DNA]</scope>
    <source>
        <strain evidence="2">M_S1</strain>
        <tissue evidence="2">Blood</tissue>
    </source>
</reference>
<keyword evidence="3" id="KW-1185">Reference proteome</keyword>
<protein>
    <submittedName>
        <fullName evidence="2">Uncharacterized protein</fullName>
    </submittedName>
</protein>
<feature type="region of interest" description="Disordered" evidence="1">
    <location>
        <begin position="38"/>
        <end position="69"/>
    </location>
</feature>
<accession>A0A7J6BHF5</accession>
<organism evidence="2 3">
    <name type="scientific">Ameiurus melas</name>
    <name type="common">Black bullhead</name>
    <name type="synonym">Silurus melas</name>
    <dbReference type="NCBI Taxonomy" id="219545"/>
    <lineage>
        <taxon>Eukaryota</taxon>
        <taxon>Metazoa</taxon>
        <taxon>Chordata</taxon>
        <taxon>Craniata</taxon>
        <taxon>Vertebrata</taxon>
        <taxon>Euteleostomi</taxon>
        <taxon>Actinopterygii</taxon>
        <taxon>Neopterygii</taxon>
        <taxon>Teleostei</taxon>
        <taxon>Ostariophysi</taxon>
        <taxon>Siluriformes</taxon>
        <taxon>Ictaluridae</taxon>
        <taxon>Ameiurus</taxon>
    </lineage>
</organism>
<comment type="caution">
    <text evidence="2">The sequence shown here is derived from an EMBL/GenBank/DDBJ whole genome shotgun (WGS) entry which is preliminary data.</text>
</comment>
<gene>
    <name evidence="2" type="ORF">AMELA_G00009040</name>
</gene>
<evidence type="ECO:0000256" key="1">
    <source>
        <dbReference type="SAM" id="MobiDB-lite"/>
    </source>
</evidence>
<evidence type="ECO:0000313" key="3">
    <source>
        <dbReference type="Proteomes" id="UP000593565"/>
    </source>
</evidence>
<evidence type="ECO:0000313" key="2">
    <source>
        <dbReference type="EMBL" id="KAF4094057.1"/>
    </source>
</evidence>
<sequence length="80" mass="8701">MLLPGPIKMLQKPKRNRWQFMMSTITTIQYGLAGMIGPTGAGPNQSPNEHIGSCQIQMSPSRSQPTGTPCQVVVLPVHTQ</sequence>